<dbReference type="PANTHER" id="PTHR42894">
    <property type="entry name" value="N-(5'-PHOSPHORIBOSYL)ANTHRANILATE ISOMERASE"/>
    <property type="match status" value="1"/>
</dbReference>
<accession>A0A7K1SWD1</accession>
<evidence type="ECO:0000256" key="8">
    <source>
        <dbReference type="ARBA" id="ARBA00023235"/>
    </source>
</evidence>
<keyword evidence="12" id="KW-1185">Reference proteome</keyword>
<evidence type="ECO:0000313" key="11">
    <source>
        <dbReference type="EMBL" id="MVN21547.1"/>
    </source>
</evidence>
<dbReference type="PANTHER" id="PTHR42894:SF1">
    <property type="entry name" value="N-(5'-PHOSPHORIBOSYL)ANTHRANILATE ISOMERASE"/>
    <property type="match status" value="1"/>
</dbReference>
<dbReference type="EC" id="5.3.1.24" evidence="3 9"/>
<evidence type="ECO:0000256" key="3">
    <source>
        <dbReference type="ARBA" id="ARBA00012572"/>
    </source>
</evidence>
<dbReference type="InterPro" id="IPR001240">
    <property type="entry name" value="PRAI_dom"/>
</dbReference>
<dbReference type="Proteomes" id="UP000462014">
    <property type="component" value="Unassembled WGS sequence"/>
</dbReference>
<reference evidence="11 12" key="1">
    <citation type="submission" date="2019-12" db="EMBL/GenBank/DDBJ databases">
        <title>Mucilaginibacter sp. HMF7410 genome sequencing and assembly.</title>
        <authorList>
            <person name="Kang H."/>
            <person name="Cha I."/>
            <person name="Kim H."/>
            <person name="Joh K."/>
        </authorList>
    </citation>
    <scope>NUCLEOTIDE SEQUENCE [LARGE SCALE GENOMIC DNA]</scope>
    <source>
        <strain evidence="11 12">HMF7410</strain>
    </source>
</reference>
<dbReference type="GO" id="GO:0000162">
    <property type="term" value="P:L-tryptophan biosynthetic process"/>
    <property type="evidence" value="ECO:0007669"/>
    <property type="project" value="UniProtKB-UniRule"/>
</dbReference>
<dbReference type="Pfam" id="PF00697">
    <property type="entry name" value="PRAI"/>
    <property type="match status" value="1"/>
</dbReference>
<evidence type="ECO:0000256" key="1">
    <source>
        <dbReference type="ARBA" id="ARBA00001164"/>
    </source>
</evidence>
<dbReference type="RefSeq" id="WP_157565953.1">
    <property type="nucleotide sequence ID" value="NZ_WPIK01000006.1"/>
</dbReference>
<dbReference type="InterPro" id="IPR011060">
    <property type="entry name" value="RibuloseP-bd_barrel"/>
</dbReference>
<evidence type="ECO:0000256" key="7">
    <source>
        <dbReference type="ARBA" id="ARBA00023141"/>
    </source>
</evidence>
<sequence length="212" mass="24049">MKIKVCGMKFPENVRAVAALQPDYLGFIFYPHSPRFVGYEPNKELTELRLPAKKVGVFVDKDFSTIKSIIQKYQLDAVQLHGNEVPEMCGALKTQTEVIKAFGVDDTFDFSRLEPYANCVDFFLFDTKTTAHGGSGEVFNWQILQNYHLKVPFFISGGLSEENIESVLKLKHPAFYGVDLNSRFEISPGLKDLEKLSRTFELIKLQNSKLPS</sequence>
<organism evidence="11 12">
    <name type="scientific">Mucilaginibacter arboris</name>
    <dbReference type="NCBI Taxonomy" id="2682090"/>
    <lineage>
        <taxon>Bacteria</taxon>
        <taxon>Pseudomonadati</taxon>
        <taxon>Bacteroidota</taxon>
        <taxon>Sphingobacteriia</taxon>
        <taxon>Sphingobacteriales</taxon>
        <taxon>Sphingobacteriaceae</taxon>
        <taxon>Mucilaginibacter</taxon>
    </lineage>
</organism>
<dbReference type="CDD" id="cd00405">
    <property type="entry name" value="PRAI"/>
    <property type="match status" value="1"/>
</dbReference>
<evidence type="ECO:0000313" key="12">
    <source>
        <dbReference type="Proteomes" id="UP000462014"/>
    </source>
</evidence>
<dbReference type="Gene3D" id="3.20.20.70">
    <property type="entry name" value="Aldolase class I"/>
    <property type="match status" value="1"/>
</dbReference>
<dbReference type="GO" id="GO:0004640">
    <property type="term" value="F:phosphoribosylanthranilate isomerase activity"/>
    <property type="evidence" value="ECO:0007669"/>
    <property type="project" value="UniProtKB-UniRule"/>
</dbReference>
<evidence type="ECO:0000256" key="2">
    <source>
        <dbReference type="ARBA" id="ARBA00004664"/>
    </source>
</evidence>
<dbReference type="HAMAP" id="MF_00135">
    <property type="entry name" value="PRAI"/>
    <property type="match status" value="1"/>
</dbReference>
<gene>
    <name evidence="9" type="primary">trpF</name>
    <name evidence="11" type="ORF">GO621_08350</name>
</gene>
<feature type="domain" description="N-(5'phosphoribosyl) anthranilate isomerase (PRAI)" evidence="10">
    <location>
        <begin position="4"/>
        <end position="200"/>
    </location>
</feature>
<dbReference type="SUPFAM" id="SSF51366">
    <property type="entry name" value="Ribulose-phoshate binding barrel"/>
    <property type="match status" value="1"/>
</dbReference>
<evidence type="ECO:0000256" key="5">
    <source>
        <dbReference type="ARBA" id="ARBA00022605"/>
    </source>
</evidence>
<comment type="pathway">
    <text evidence="2 9">Amino-acid biosynthesis; L-tryptophan biosynthesis; L-tryptophan from chorismate: step 3/5.</text>
</comment>
<dbReference type="EMBL" id="WPIK01000006">
    <property type="protein sequence ID" value="MVN21547.1"/>
    <property type="molecule type" value="Genomic_DNA"/>
</dbReference>
<protein>
    <recommendedName>
        <fullName evidence="4 9">N-(5'-phosphoribosyl)anthranilate isomerase</fullName>
        <shortName evidence="9">PRAI</shortName>
        <ecNumber evidence="3 9">5.3.1.24</ecNumber>
    </recommendedName>
</protein>
<evidence type="ECO:0000259" key="10">
    <source>
        <dbReference type="Pfam" id="PF00697"/>
    </source>
</evidence>
<evidence type="ECO:0000256" key="4">
    <source>
        <dbReference type="ARBA" id="ARBA00022272"/>
    </source>
</evidence>
<keyword evidence="8 9" id="KW-0413">Isomerase</keyword>
<dbReference type="UniPathway" id="UPA00035">
    <property type="reaction ID" value="UER00042"/>
</dbReference>
<comment type="similarity">
    <text evidence="9">Belongs to the TrpF family.</text>
</comment>
<dbReference type="InterPro" id="IPR013785">
    <property type="entry name" value="Aldolase_TIM"/>
</dbReference>
<name>A0A7K1SWD1_9SPHI</name>
<dbReference type="AlphaFoldDB" id="A0A7K1SWD1"/>
<comment type="caution">
    <text evidence="11">The sequence shown here is derived from an EMBL/GenBank/DDBJ whole genome shotgun (WGS) entry which is preliminary data.</text>
</comment>
<keyword evidence="7 9" id="KW-0057">Aromatic amino acid biosynthesis</keyword>
<keyword evidence="5 9" id="KW-0028">Amino-acid biosynthesis</keyword>
<evidence type="ECO:0000256" key="9">
    <source>
        <dbReference type="HAMAP-Rule" id="MF_00135"/>
    </source>
</evidence>
<keyword evidence="6 9" id="KW-0822">Tryptophan biosynthesis</keyword>
<comment type="catalytic activity">
    <reaction evidence="1 9">
        <text>N-(5-phospho-beta-D-ribosyl)anthranilate = 1-(2-carboxyphenylamino)-1-deoxy-D-ribulose 5-phosphate</text>
        <dbReference type="Rhea" id="RHEA:21540"/>
        <dbReference type="ChEBI" id="CHEBI:18277"/>
        <dbReference type="ChEBI" id="CHEBI:58613"/>
        <dbReference type="EC" id="5.3.1.24"/>
    </reaction>
</comment>
<evidence type="ECO:0000256" key="6">
    <source>
        <dbReference type="ARBA" id="ARBA00022822"/>
    </source>
</evidence>
<dbReference type="InterPro" id="IPR044643">
    <property type="entry name" value="TrpF_fam"/>
</dbReference>
<proteinExistence type="inferred from homology"/>